<reference evidence="1" key="2">
    <citation type="journal article" date="2021" name="Mar. Drugs">
        <title>Genome Reduction and Secondary Metabolism of the Marine Sponge-Associated Cyanobacterium Leptothoe.</title>
        <authorList>
            <person name="Konstantinou D."/>
            <person name="Popin R.V."/>
            <person name="Fewer D.P."/>
            <person name="Sivonen K."/>
            <person name="Gkelis S."/>
        </authorList>
    </citation>
    <scope>NUCLEOTIDE SEQUENCE</scope>
    <source>
        <strain evidence="1">TAU-MAC 1115</strain>
    </source>
</reference>
<dbReference type="Proteomes" id="UP000717364">
    <property type="component" value="Unassembled WGS sequence"/>
</dbReference>
<evidence type="ECO:0000313" key="1">
    <source>
        <dbReference type="EMBL" id="MBT9317491.1"/>
    </source>
</evidence>
<keyword evidence="2" id="KW-1185">Reference proteome</keyword>
<evidence type="ECO:0000313" key="2">
    <source>
        <dbReference type="Proteomes" id="UP000717364"/>
    </source>
</evidence>
<dbReference type="InterPro" id="IPR014968">
    <property type="entry name" value="XisI"/>
</dbReference>
<accession>A0A947DI86</accession>
<dbReference type="Gene3D" id="3.30.310.110">
    <property type="entry name" value="XisI-like"/>
    <property type="match status" value="1"/>
</dbReference>
<gene>
    <name evidence="1" type="ORF">IXB50_18875</name>
</gene>
<dbReference type="SUPFAM" id="SSF143847">
    <property type="entry name" value="XisI-like"/>
    <property type="match status" value="1"/>
</dbReference>
<dbReference type="CDD" id="cd16382">
    <property type="entry name" value="XisI-like"/>
    <property type="match status" value="1"/>
</dbReference>
<proteinExistence type="predicted"/>
<dbReference type="Pfam" id="PF08869">
    <property type="entry name" value="XisI"/>
    <property type="match status" value="1"/>
</dbReference>
<dbReference type="RefSeq" id="WP_215610554.1">
    <property type="nucleotide sequence ID" value="NZ_JADOES010000048.1"/>
</dbReference>
<reference evidence="1" key="1">
    <citation type="submission" date="2020-11" db="EMBL/GenBank/DDBJ databases">
        <authorList>
            <person name="Konstantinou D."/>
            <person name="Gkelis S."/>
            <person name="Popin R."/>
            <person name="Fewer D."/>
            <person name="Sivonen K."/>
        </authorList>
    </citation>
    <scope>NUCLEOTIDE SEQUENCE</scope>
    <source>
        <strain evidence="1">TAU-MAC 1115</strain>
    </source>
</reference>
<dbReference type="EMBL" id="JADOES010000048">
    <property type="protein sequence ID" value="MBT9317491.1"/>
    <property type="molecule type" value="Genomic_DNA"/>
</dbReference>
<sequence length="114" mass="13145">MALEEYRTHIQELLSERGQRSAQSSTRTDFETQIIFDTKRDHYQLVHVGWKPNGHRNYGCVLHLDIKDGKIWIQHDGTEEGIANALVDKGVPKQDIVLAFHHPSMRKHTEFAVA</sequence>
<comment type="caution">
    <text evidence="1">The sequence shown here is derived from an EMBL/GenBank/DDBJ whole genome shotgun (WGS) entry which is preliminary data.</text>
</comment>
<name>A0A947DI86_9CYAN</name>
<dbReference type="InterPro" id="IPR035943">
    <property type="entry name" value="XisI-like_sf"/>
</dbReference>
<dbReference type="AlphaFoldDB" id="A0A947DI86"/>
<protein>
    <submittedName>
        <fullName evidence="1">XisI protein</fullName>
    </submittedName>
</protein>
<organism evidence="1 2">
    <name type="scientific">Leptothoe spongobia TAU-MAC 1115</name>
    <dbReference type="NCBI Taxonomy" id="1967444"/>
    <lineage>
        <taxon>Bacteria</taxon>
        <taxon>Bacillati</taxon>
        <taxon>Cyanobacteriota</taxon>
        <taxon>Cyanophyceae</taxon>
        <taxon>Nodosilineales</taxon>
        <taxon>Cymatolegaceae</taxon>
        <taxon>Leptothoe</taxon>
        <taxon>Leptothoe spongobia</taxon>
    </lineage>
</organism>